<keyword evidence="3" id="KW-1185">Reference proteome</keyword>
<reference evidence="2 3" key="1">
    <citation type="submission" date="2017-11" db="EMBL/GenBank/DDBJ databases">
        <title>Draft genome of actinobacteria isolated from guarana (Paullinia cupana (Mart.) Ducke.</title>
        <authorList>
            <person name="Siqueira K.A."/>
            <person name="Liotti R.G."/>
            <person name="Mendes T.A.O."/>
            <person name="Soares M.A."/>
        </authorList>
    </citation>
    <scope>NUCLEOTIDE SEQUENCE [LARGE SCALE GENOMIC DNA]</scope>
    <source>
        <strain evidence="2 3">193</strain>
    </source>
</reference>
<evidence type="ECO:0000313" key="3">
    <source>
        <dbReference type="Proteomes" id="UP000270471"/>
    </source>
</evidence>
<comment type="caution">
    <text evidence="2">The sequence shown here is derived from an EMBL/GenBank/DDBJ whole genome shotgun (WGS) entry which is preliminary data.</text>
</comment>
<proteinExistence type="predicted"/>
<name>A0A3M0ICI1_9ACTN</name>
<evidence type="ECO:0000256" key="1">
    <source>
        <dbReference type="SAM" id="MobiDB-lite"/>
    </source>
</evidence>
<feature type="region of interest" description="Disordered" evidence="1">
    <location>
        <begin position="119"/>
        <end position="138"/>
    </location>
</feature>
<dbReference type="RefSeq" id="WP_121888147.1">
    <property type="nucleotide sequence ID" value="NZ_JBEXWZ010000088.1"/>
</dbReference>
<dbReference type="AlphaFoldDB" id="A0A3M0ICI1"/>
<dbReference type="OrthoDB" id="4350605at2"/>
<accession>A0A3M0ICI1</accession>
<organism evidence="2 3">
    <name type="scientific">Streptomyces shenzhenensis</name>
    <dbReference type="NCBI Taxonomy" id="943815"/>
    <lineage>
        <taxon>Bacteria</taxon>
        <taxon>Bacillati</taxon>
        <taxon>Actinomycetota</taxon>
        <taxon>Actinomycetes</taxon>
        <taxon>Kitasatosporales</taxon>
        <taxon>Streptomycetaceae</taxon>
        <taxon>Streptomyces</taxon>
    </lineage>
</organism>
<protein>
    <submittedName>
        <fullName evidence="2">Uncharacterized protein</fullName>
    </submittedName>
</protein>
<evidence type="ECO:0000313" key="2">
    <source>
        <dbReference type="EMBL" id="RMB86564.1"/>
    </source>
</evidence>
<gene>
    <name evidence="2" type="ORF">CTZ28_05670</name>
</gene>
<dbReference type="EMBL" id="PENI01000003">
    <property type="protein sequence ID" value="RMB86564.1"/>
    <property type="molecule type" value="Genomic_DNA"/>
</dbReference>
<sequence>MHAYDVPSRLPSFASVPSARTGQDSPGSASATPIYDSIYAEWLKAFRALPGDRTGEEELKFIAFGLAPHSTGAHETGTYGTGSYGSHAYTAYSAGAYSARHGSGQQQAQWQRVGSVGRHENGMHQVRAALPPGPRRGA</sequence>
<dbReference type="Proteomes" id="UP000270471">
    <property type="component" value="Unassembled WGS sequence"/>
</dbReference>